<dbReference type="RefSeq" id="WP_253329335.1">
    <property type="nucleotide sequence ID" value="NZ_JAMYXC010000029.1"/>
</dbReference>
<dbReference type="InterPro" id="IPR049484">
    <property type="entry name" value="Rv0078-like_C"/>
</dbReference>
<protein>
    <submittedName>
        <fullName evidence="6">TetR/AcrR family transcriptional regulator</fullName>
    </submittedName>
</protein>
<dbReference type="PRINTS" id="PR00455">
    <property type="entry name" value="HTHTETR"/>
</dbReference>
<dbReference type="GO" id="GO:0003700">
    <property type="term" value="F:DNA-binding transcription factor activity"/>
    <property type="evidence" value="ECO:0007669"/>
    <property type="project" value="TreeGrafter"/>
</dbReference>
<proteinExistence type="predicted"/>
<dbReference type="GO" id="GO:0000976">
    <property type="term" value="F:transcription cis-regulatory region binding"/>
    <property type="evidence" value="ECO:0007669"/>
    <property type="project" value="TreeGrafter"/>
</dbReference>
<dbReference type="Pfam" id="PF21351">
    <property type="entry name" value="TetR_C_41"/>
    <property type="match status" value="1"/>
</dbReference>
<dbReference type="EMBL" id="JAMYXC010000029">
    <property type="protein sequence ID" value="MCP1167325.1"/>
    <property type="molecule type" value="Genomic_DNA"/>
</dbReference>
<evidence type="ECO:0000313" key="6">
    <source>
        <dbReference type="EMBL" id="MCP1167325.1"/>
    </source>
</evidence>
<keyword evidence="2 4" id="KW-0238">DNA-binding</keyword>
<evidence type="ECO:0000313" key="7">
    <source>
        <dbReference type="Proteomes" id="UP001139477"/>
    </source>
</evidence>
<evidence type="ECO:0000256" key="2">
    <source>
        <dbReference type="ARBA" id="ARBA00023125"/>
    </source>
</evidence>
<dbReference type="InterPro" id="IPR001647">
    <property type="entry name" value="HTH_TetR"/>
</dbReference>
<dbReference type="Proteomes" id="UP001139477">
    <property type="component" value="Unassembled WGS sequence"/>
</dbReference>
<keyword evidence="7" id="KW-1185">Reference proteome</keyword>
<dbReference type="PANTHER" id="PTHR30055">
    <property type="entry name" value="HTH-TYPE TRANSCRIPTIONAL REGULATOR RUTR"/>
    <property type="match status" value="1"/>
</dbReference>
<dbReference type="Gene3D" id="1.10.357.10">
    <property type="entry name" value="Tetracycline Repressor, domain 2"/>
    <property type="match status" value="1"/>
</dbReference>
<name>A0A9X2JNT1_9RHOB</name>
<keyword evidence="3" id="KW-0804">Transcription</keyword>
<feature type="DNA-binding region" description="H-T-H motif" evidence="4">
    <location>
        <begin position="35"/>
        <end position="54"/>
    </location>
</feature>
<evidence type="ECO:0000256" key="1">
    <source>
        <dbReference type="ARBA" id="ARBA00023015"/>
    </source>
</evidence>
<evidence type="ECO:0000256" key="3">
    <source>
        <dbReference type="ARBA" id="ARBA00023163"/>
    </source>
</evidence>
<evidence type="ECO:0000259" key="5">
    <source>
        <dbReference type="PROSITE" id="PS50977"/>
    </source>
</evidence>
<dbReference type="Pfam" id="PF00440">
    <property type="entry name" value="TetR_N"/>
    <property type="match status" value="1"/>
</dbReference>
<feature type="domain" description="HTH tetR-type" evidence="5">
    <location>
        <begin position="12"/>
        <end position="72"/>
    </location>
</feature>
<dbReference type="SUPFAM" id="SSF46689">
    <property type="entry name" value="Homeodomain-like"/>
    <property type="match status" value="1"/>
</dbReference>
<comment type="caution">
    <text evidence="6">The sequence shown here is derived from an EMBL/GenBank/DDBJ whole genome shotgun (WGS) entry which is preliminary data.</text>
</comment>
<reference evidence="6" key="1">
    <citation type="submission" date="2022-06" db="EMBL/GenBank/DDBJ databases">
        <title>Limimaricola sediminis sp. nov., isolated from an intertidal sediment.</title>
        <authorList>
            <person name="Shao X."/>
        </authorList>
    </citation>
    <scope>NUCLEOTIDE SEQUENCE</scope>
    <source>
        <strain evidence="6">ASW11-118</strain>
    </source>
</reference>
<dbReference type="AlphaFoldDB" id="A0A9X2JNT1"/>
<sequence length="195" mass="21286">MKERRSNADRSNATRHALLDAARELFLSEGFTAVGTPVLVKRVGLTRGALYHHFADKQALFLAVVEEEAARIAVEIEDGSAGAGSSLDALIQGANAYFRAMEIPGRVRLMLLDGPAVLGPDEMRRIDRETGGRELRHGLAEVMRRDGDDPEVEMLADLVSAMFDRAVLARDVSTGPGDYREMVAAVLKKLVREGK</sequence>
<dbReference type="PROSITE" id="PS50977">
    <property type="entry name" value="HTH_TETR_2"/>
    <property type="match status" value="1"/>
</dbReference>
<accession>A0A9X2JNT1</accession>
<gene>
    <name evidence="6" type="ORF">NHG85_02080</name>
</gene>
<dbReference type="PANTHER" id="PTHR30055:SF234">
    <property type="entry name" value="HTH-TYPE TRANSCRIPTIONAL REGULATOR BETI"/>
    <property type="match status" value="1"/>
</dbReference>
<dbReference type="InterPro" id="IPR050109">
    <property type="entry name" value="HTH-type_TetR-like_transc_reg"/>
</dbReference>
<evidence type="ECO:0000256" key="4">
    <source>
        <dbReference type="PROSITE-ProRule" id="PRU00335"/>
    </source>
</evidence>
<keyword evidence="1" id="KW-0805">Transcription regulation</keyword>
<dbReference type="InterPro" id="IPR009057">
    <property type="entry name" value="Homeodomain-like_sf"/>
</dbReference>
<organism evidence="6 7">
    <name type="scientific">Limimaricola litoreus</name>
    <dbReference type="NCBI Taxonomy" id="2955316"/>
    <lineage>
        <taxon>Bacteria</taxon>
        <taxon>Pseudomonadati</taxon>
        <taxon>Pseudomonadota</taxon>
        <taxon>Alphaproteobacteria</taxon>
        <taxon>Rhodobacterales</taxon>
        <taxon>Paracoccaceae</taxon>
        <taxon>Limimaricola</taxon>
    </lineage>
</organism>